<reference evidence="4 5" key="1">
    <citation type="journal article" date="2017" name="ISME J.">
        <title>Energy and carbon metabolisms in a deep terrestrial subsurface fluid microbial community.</title>
        <authorList>
            <person name="Momper L."/>
            <person name="Jungbluth S.P."/>
            <person name="Lee M.D."/>
            <person name="Amend J.P."/>
        </authorList>
    </citation>
    <scope>NUCLEOTIDE SEQUENCE [LARGE SCALE GENOMIC DNA]</scope>
    <source>
        <strain evidence="4">SURF_5</strain>
    </source>
</reference>
<dbReference type="SUPFAM" id="SSF55031">
    <property type="entry name" value="Bacterial exopeptidase dimerisation domain"/>
    <property type="match status" value="1"/>
</dbReference>
<dbReference type="AlphaFoldDB" id="A0A3A4N9H3"/>
<dbReference type="InterPro" id="IPR036264">
    <property type="entry name" value="Bact_exopeptidase_dim_dom"/>
</dbReference>
<name>A0A3A4N9H3_ABYX5</name>
<feature type="domain" description="Peptidase M20 dimerisation" evidence="3">
    <location>
        <begin position="203"/>
        <end position="313"/>
    </location>
</feature>
<dbReference type="Gene3D" id="3.30.70.360">
    <property type="match status" value="1"/>
</dbReference>
<dbReference type="InterPro" id="IPR050072">
    <property type="entry name" value="Peptidase_M20A"/>
</dbReference>
<accession>A0A3A4N9H3</accession>
<dbReference type="Proteomes" id="UP000265882">
    <property type="component" value="Unassembled WGS sequence"/>
</dbReference>
<sequence>MEVEMDYTKAFEAVEKNRNYIVETLRKLVQIDTSVPPGLNYDKIADALEPDLETFGFDTERVIIPEEKVREIPYDLKGPRVNLVARKLSGKEPVSIYGHIDVVPIEEGWECDPFAGIVKGDTFYARGASDMKGSIACLMGALKVMHDLSLEPKFDMHCMFCTDEEIGVYPGVYHLALNGYVKGHMLNLELGAQEPILLQACEGAINIFVTGIGKSCHSGMNFMGINALEEMVPIMNELLALKKIVEKRESKVPAFPLPGTPSPQLTPMFNLSVMRSGAKSNITPGECRLTINRRYLPEEKADDVVGEIKEAIARGRANSKLLDVQVKAVIDYPPVVFDMESVYMKKMKDARRAVHGYDDFLIGGLGGSTDMGSVAEALRTDKFIGVSPVRADNISAHAANERVQISDLVNMTKELVHYLAF</sequence>
<evidence type="ECO:0000313" key="5">
    <source>
        <dbReference type="Proteomes" id="UP000265882"/>
    </source>
</evidence>
<dbReference type="GO" id="GO:0016787">
    <property type="term" value="F:hydrolase activity"/>
    <property type="evidence" value="ECO:0007669"/>
    <property type="project" value="UniProtKB-KW"/>
</dbReference>
<dbReference type="Pfam" id="PF01546">
    <property type="entry name" value="Peptidase_M20"/>
    <property type="match status" value="1"/>
</dbReference>
<comment type="caution">
    <text evidence="4">The sequence shown here is derived from an EMBL/GenBank/DDBJ whole genome shotgun (WGS) entry which is preliminary data.</text>
</comment>
<organism evidence="4 5">
    <name type="scientific">Abyssobacteria bacterium (strain SURF_5)</name>
    <dbReference type="NCBI Taxonomy" id="2093360"/>
    <lineage>
        <taxon>Bacteria</taxon>
        <taxon>Pseudomonadati</taxon>
        <taxon>Candidatus Hydrogenedentota</taxon>
        <taxon>Candidatus Abyssobacteria</taxon>
    </lineage>
</organism>
<protein>
    <submittedName>
        <fullName evidence="4">M20/M25/M40 family metallo-hydrolase</fullName>
    </submittedName>
</protein>
<evidence type="ECO:0000256" key="1">
    <source>
        <dbReference type="ARBA" id="ARBA00022723"/>
    </source>
</evidence>
<gene>
    <name evidence="4" type="ORF">C4520_20305</name>
</gene>
<dbReference type="SUPFAM" id="SSF53187">
    <property type="entry name" value="Zn-dependent exopeptidases"/>
    <property type="match status" value="1"/>
</dbReference>
<evidence type="ECO:0000256" key="2">
    <source>
        <dbReference type="ARBA" id="ARBA00022801"/>
    </source>
</evidence>
<proteinExistence type="predicted"/>
<dbReference type="Pfam" id="PF07687">
    <property type="entry name" value="M20_dimer"/>
    <property type="match status" value="1"/>
</dbReference>
<evidence type="ECO:0000259" key="3">
    <source>
        <dbReference type="Pfam" id="PF07687"/>
    </source>
</evidence>
<dbReference type="PANTHER" id="PTHR43808">
    <property type="entry name" value="ACETYLORNITHINE DEACETYLASE"/>
    <property type="match status" value="1"/>
</dbReference>
<keyword evidence="2 4" id="KW-0378">Hydrolase</keyword>
<dbReference type="GO" id="GO:0046872">
    <property type="term" value="F:metal ion binding"/>
    <property type="evidence" value="ECO:0007669"/>
    <property type="project" value="UniProtKB-KW"/>
</dbReference>
<evidence type="ECO:0000313" key="4">
    <source>
        <dbReference type="EMBL" id="RJP15285.1"/>
    </source>
</evidence>
<dbReference type="EMBL" id="QZKU01000136">
    <property type="protein sequence ID" value="RJP15285.1"/>
    <property type="molecule type" value="Genomic_DNA"/>
</dbReference>
<dbReference type="PANTHER" id="PTHR43808:SF32">
    <property type="entry name" value="ARGE_DAPE-RELATED DEACYLASE"/>
    <property type="match status" value="1"/>
</dbReference>
<dbReference type="InterPro" id="IPR011650">
    <property type="entry name" value="Peptidase_M20_dimer"/>
</dbReference>
<keyword evidence="1" id="KW-0479">Metal-binding</keyword>
<dbReference type="InterPro" id="IPR002933">
    <property type="entry name" value="Peptidase_M20"/>
</dbReference>
<dbReference type="Gene3D" id="3.40.630.10">
    <property type="entry name" value="Zn peptidases"/>
    <property type="match status" value="1"/>
</dbReference>